<dbReference type="SMART" id="SM00671">
    <property type="entry name" value="SEL1"/>
    <property type="match status" value="4"/>
</dbReference>
<proteinExistence type="predicted"/>
<dbReference type="Pfam" id="PF13181">
    <property type="entry name" value="TPR_8"/>
    <property type="match status" value="2"/>
</dbReference>
<dbReference type="InterPro" id="IPR006597">
    <property type="entry name" value="Sel1-like"/>
</dbReference>
<evidence type="ECO:0008006" key="2">
    <source>
        <dbReference type="Google" id="ProtNLM"/>
    </source>
</evidence>
<dbReference type="SUPFAM" id="SSF81901">
    <property type="entry name" value="HCP-like"/>
    <property type="match status" value="1"/>
</dbReference>
<dbReference type="PANTHER" id="PTHR45011">
    <property type="entry name" value="DAP3-BINDING CELL DEATH ENHANCER 1"/>
    <property type="match status" value="1"/>
</dbReference>
<evidence type="ECO:0000313" key="1">
    <source>
        <dbReference type="EMBL" id="SFV54819.1"/>
    </source>
</evidence>
<dbReference type="SMART" id="SM00028">
    <property type="entry name" value="TPR"/>
    <property type="match status" value="2"/>
</dbReference>
<accession>A0A1W1BMQ4</accession>
<dbReference type="AlphaFoldDB" id="A0A1W1BMQ4"/>
<dbReference type="EMBL" id="FPHJ01000014">
    <property type="protein sequence ID" value="SFV54819.1"/>
    <property type="molecule type" value="Genomic_DNA"/>
</dbReference>
<protein>
    <recommendedName>
        <fullName evidence="2">Beta-lactamase</fullName>
    </recommendedName>
</protein>
<dbReference type="Pfam" id="PF08238">
    <property type="entry name" value="Sel1"/>
    <property type="match status" value="2"/>
</dbReference>
<gene>
    <name evidence="1" type="ORF">MNB_SUP05-5-317</name>
</gene>
<reference evidence="1" key="1">
    <citation type="submission" date="2016-10" db="EMBL/GenBank/DDBJ databases">
        <authorList>
            <person name="de Groot N.N."/>
        </authorList>
    </citation>
    <scope>NUCLEOTIDE SEQUENCE</scope>
</reference>
<dbReference type="PROSITE" id="PS50005">
    <property type="entry name" value="TPR"/>
    <property type="match status" value="1"/>
</dbReference>
<dbReference type="Gene3D" id="1.25.40.10">
    <property type="entry name" value="Tetratricopeptide repeat domain"/>
    <property type="match status" value="1"/>
</dbReference>
<dbReference type="InterPro" id="IPR011990">
    <property type="entry name" value="TPR-like_helical_dom_sf"/>
</dbReference>
<sequence length="172" mass="20228">MCILSFQKKERFYASLFLLLFLSFNSQADIWYDLGYEYSQQGKHQKAFNMMQKSASIGNPAAQNNLGLSYLYGLGVDKNKYKAFVWFKKAAKQGLADAQNELGLFYYDMKKVKKAYDWWIKSAKQNNEYAEFNLGSFFLEQNNKTKAKFWFEKSLKHKHPKAKQALDYVIRN</sequence>
<name>A0A1W1BMQ4_9ZZZZ</name>
<dbReference type="PANTHER" id="PTHR45011:SF1">
    <property type="entry name" value="DAP3-BINDING CELL DEATH ENHANCER 1"/>
    <property type="match status" value="1"/>
</dbReference>
<organism evidence="1">
    <name type="scientific">hydrothermal vent metagenome</name>
    <dbReference type="NCBI Taxonomy" id="652676"/>
    <lineage>
        <taxon>unclassified sequences</taxon>
        <taxon>metagenomes</taxon>
        <taxon>ecological metagenomes</taxon>
    </lineage>
</organism>
<dbReference type="InterPro" id="IPR019734">
    <property type="entry name" value="TPR_rpt"/>
</dbReference>
<dbReference type="InterPro" id="IPR052748">
    <property type="entry name" value="ISR_Activator"/>
</dbReference>